<keyword evidence="2" id="KW-1185">Reference proteome</keyword>
<reference evidence="2" key="1">
    <citation type="submission" date="2021-01" db="EMBL/GenBank/DDBJ databases">
        <title>Caligus Genome Assembly.</title>
        <authorList>
            <person name="Gallardo-Escarate C."/>
        </authorList>
    </citation>
    <scope>NUCLEOTIDE SEQUENCE [LARGE SCALE GENOMIC DNA]</scope>
</reference>
<sequence length="86" mass="9679">MVDMLLMLPTDTTTESDLLRPSLLTDMLPTPLTATVMDTDTDMATATDTITASDLLRLSLPKDMTIRPRLRLRPCLRLCSSYGYYH</sequence>
<name>A0A7T8H1B0_CALRO</name>
<gene>
    <name evidence="1" type="ORF">FKW44_016145</name>
</gene>
<protein>
    <submittedName>
        <fullName evidence="1">Uncharacterized protein</fullName>
    </submittedName>
</protein>
<evidence type="ECO:0000313" key="2">
    <source>
        <dbReference type="Proteomes" id="UP000595437"/>
    </source>
</evidence>
<dbReference type="AlphaFoldDB" id="A0A7T8H1B0"/>
<accession>A0A7T8H1B0</accession>
<dbReference type="EMBL" id="CP045900">
    <property type="protein sequence ID" value="QQP41687.1"/>
    <property type="molecule type" value="Genomic_DNA"/>
</dbReference>
<organism evidence="1 2">
    <name type="scientific">Caligus rogercresseyi</name>
    <name type="common">Sea louse</name>
    <dbReference type="NCBI Taxonomy" id="217165"/>
    <lineage>
        <taxon>Eukaryota</taxon>
        <taxon>Metazoa</taxon>
        <taxon>Ecdysozoa</taxon>
        <taxon>Arthropoda</taxon>
        <taxon>Crustacea</taxon>
        <taxon>Multicrustacea</taxon>
        <taxon>Hexanauplia</taxon>
        <taxon>Copepoda</taxon>
        <taxon>Siphonostomatoida</taxon>
        <taxon>Caligidae</taxon>
        <taxon>Caligus</taxon>
    </lineage>
</organism>
<evidence type="ECO:0000313" key="1">
    <source>
        <dbReference type="EMBL" id="QQP41687.1"/>
    </source>
</evidence>
<dbReference type="Proteomes" id="UP000595437">
    <property type="component" value="Chromosome 11"/>
</dbReference>
<proteinExistence type="predicted"/>